<name>A0A381PEP2_9ZZZZ</name>
<reference evidence="1" key="1">
    <citation type="submission" date="2018-05" db="EMBL/GenBank/DDBJ databases">
        <authorList>
            <person name="Lanie J.A."/>
            <person name="Ng W.-L."/>
            <person name="Kazmierczak K.M."/>
            <person name="Andrzejewski T.M."/>
            <person name="Davidsen T.M."/>
            <person name="Wayne K.J."/>
            <person name="Tettelin H."/>
            <person name="Glass J.I."/>
            <person name="Rusch D."/>
            <person name="Podicherti R."/>
            <person name="Tsui H.-C.T."/>
            <person name="Winkler M.E."/>
        </authorList>
    </citation>
    <scope>NUCLEOTIDE SEQUENCE</scope>
</reference>
<protein>
    <submittedName>
        <fullName evidence="1">Uncharacterized protein</fullName>
    </submittedName>
</protein>
<dbReference type="AlphaFoldDB" id="A0A381PEP2"/>
<gene>
    <name evidence="1" type="ORF">METZ01_LOCUS18335</name>
</gene>
<accession>A0A381PEP2</accession>
<dbReference type="EMBL" id="UINC01000961">
    <property type="protein sequence ID" value="SUZ65481.1"/>
    <property type="molecule type" value="Genomic_DNA"/>
</dbReference>
<evidence type="ECO:0000313" key="1">
    <source>
        <dbReference type="EMBL" id="SUZ65481.1"/>
    </source>
</evidence>
<organism evidence="1">
    <name type="scientific">marine metagenome</name>
    <dbReference type="NCBI Taxonomy" id="408172"/>
    <lineage>
        <taxon>unclassified sequences</taxon>
        <taxon>metagenomes</taxon>
        <taxon>ecological metagenomes</taxon>
    </lineage>
</organism>
<sequence length="22" mass="2496">MYQVADFMSDHVVDDAIGCQHN</sequence>
<proteinExistence type="predicted"/>